<dbReference type="PROSITE" id="PS50097">
    <property type="entry name" value="BTB"/>
    <property type="match status" value="1"/>
</dbReference>
<dbReference type="PANTHER" id="PTHR46306:SF1">
    <property type="entry name" value="BTB_POZ DOMAIN-CONTAINING PROTEIN 9"/>
    <property type="match status" value="1"/>
</dbReference>
<dbReference type="Pfam" id="PF00651">
    <property type="entry name" value="BTB"/>
    <property type="match status" value="1"/>
</dbReference>
<dbReference type="SMART" id="SM00584">
    <property type="entry name" value="TLDc"/>
    <property type="match status" value="1"/>
</dbReference>
<dbReference type="InterPro" id="IPR006571">
    <property type="entry name" value="TLDc_dom"/>
</dbReference>
<dbReference type="OrthoDB" id="298084at2759"/>
<dbReference type="InterPro" id="IPR000210">
    <property type="entry name" value="BTB/POZ_dom"/>
</dbReference>
<dbReference type="InterPro" id="IPR052407">
    <property type="entry name" value="BTB_POZ_domain_cont_9"/>
</dbReference>
<accession>A0A9N9FRT6</accession>
<feature type="domain" description="BTB" evidence="1">
    <location>
        <begin position="5"/>
        <end position="79"/>
    </location>
</feature>
<dbReference type="Proteomes" id="UP000789508">
    <property type="component" value="Unassembled WGS sequence"/>
</dbReference>
<sequence>MKDELNVVIQVGDTFGEKRWFEANTYILQERSVYFCAALSNKWATKQGDKYFFHKPNISAQIFETLLRYIYNGVIDLHSYYPLDCLNLLIAADEMIFEELVDDIQTYFIKNKALWVDKILIEVLNAVIPRPACMRLNNFCFEEIIQRDADIIFKSPKFKLLHETTLASILIYDGLSIREIDIWRGLLKWGQANSLLSCNNGDFAEVISEKDNEYYYLMLKHTVSRLLPLVRFFNIPEDDFIQFVRPFEMILPDNLVNEYFRITKFLTTKIHELSPPRFPPMKIDSTIIKPKHASLIASWIDGNAKVESDYIPQAFKLLYRSSCDGISAKKFHAKCDKAGSTILIVKLRDSEQILGGYNPITKGFKRAWFSSSRGNQTGFVFSFSSEKSIEGARLSRIVNHFCELGVQDHPLDGPCFGTGPDLWINISELKIGQSVKQTYAEKILEPQGFFSWAEVEVFEVIDLRAKDD</sequence>
<keyword evidence="4" id="KW-1185">Reference proteome</keyword>
<dbReference type="SMART" id="SM00225">
    <property type="entry name" value="BTB"/>
    <property type="match status" value="1"/>
</dbReference>
<protein>
    <submittedName>
        <fullName evidence="3">7099_t:CDS:1</fullName>
    </submittedName>
</protein>
<dbReference type="EMBL" id="CAJVPS010001836">
    <property type="protein sequence ID" value="CAG8551866.1"/>
    <property type="molecule type" value="Genomic_DNA"/>
</dbReference>
<dbReference type="SUPFAM" id="SSF54695">
    <property type="entry name" value="POZ domain"/>
    <property type="match status" value="1"/>
</dbReference>
<evidence type="ECO:0000259" key="2">
    <source>
        <dbReference type="PROSITE" id="PS51886"/>
    </source>
</evidence>
<reference evidence="3" key="1">
    <citation type="submission" date="2021-06" db="EMBL/GenBank/DDBJ databases">
        <authorList>
            <person name="Kallberg Y."/>
            <person name="Tangrot J."/>
            <person name="Rosling A."/>
        </authorList>
    </citation>
    <scope>NUCLEOTIDE SEQUENCE</scope>
    <source>
        <strain evidence="3">FL130A</strain>
    </source>
</reference>
<feature type="domain" description="TLDc" evidence="2">
    <location>
        <begin position="286"/>
        <end position="461"/>
    </location>
</feature>
<dbReference type="InterPro" id="IPR011333">
    <property type="entry name" value="SKP1/BTB/POZ_sf"/>
</dbReference>
<dbReference type="PANTHER" id="PTHR46306">
    <property type="entry name" value="BTB/POZ DOMAIN-CONTAINING PROTEIN 9"/>
    <property type="match status" value="1"/>
</dbReference>
<dbReference type="GO" id="GO:0005737">
    <property type="term" value="C:cytoplasm"/>
    <property type="evidence" value="ECO:0007669"/>
    <property type="project" value="TreeGrafter"/>
</dbReference>
<dbReference type="Pfam" id="PF07534">
    <property type="entry name" value="TLD"/>
    <property type="match status" value="1"/>
</dbReference>
<name>A0A9N9FRT6_9GLOM</name>
<gene>
    <name evidence="3" type="ORF">ALEPTO_LOCUS5914</name>
</gene>
<evidence type="ECO:0000313" key="4">
    <source>
        <dbReference type="Proteomes" id="UP000789508"/>
    </source>
</evidence>
<dbReference type="Gene3D" id="1.25.40.420">
    <property type="match status" value="1"/>
</dbReference>
<evidence type="ECO:0000259" key="1">
    <source>
        <dbReference type="PROSITE" id="PS50097"/>
    </source>
</evidence>
<dbReference type="PROSITE" id="PS51886">
    <property type="entry name" value="TLDC"/>
    <property type="match status" value="1"/>
</dbReference>
<dbReference type="AlphaFoldDB" id="A0A9N9FRT6"/>
<proteinExistence type="predicted"/>
<dbReference type="Gene3D" id="3.30.710.10">
    <property type="entry name" value="Potassium Channel Kv1.1, Chain A"/>
    <property type="match status" value="1"/>
</dbReference>
<comment type="caution">
    <text evidence="3">The sequence shown here is derived from an EMBL/GenBank/DDBJ whole genome shotgun (WGS) entry which is preliminary data.</text>
</comment>
<evidence type="ECO:0000313" key="3">
    <source>
        <dbReference type="EMBL" id="CAG8551866.1"/>
    </source>
</evidence>
<dbReference type="CDD" id="cd18186">
    <property type="entry name" value="BTB_POZ_ZBTB_KLHL-like"/>
    <property type="match status" value="1"/>
</dbReference>
<organism evidence="3 4">
    <name type="scientific">Ambispora leptoticha</name>
    <dbReference type="NCBI Taxonomy" id="144679"/>
    <lineage>
        <taxon>Eukaryota</taxon>
        <taxon>Fungi</taxon>
        <taxon>Fungi incertae sedis</taxon>
        <taxon>Mucoromycota</taxon>
        <taxon>Glomeromycotina</taxon>
        <taxon>Glomeromycetes</taxon>
        <taxon>Archaeosporales</taxon>
        <taxon>Ambisporaceae</taxon>
        <taxon>Ambispora</taxon>
    </lineage>
</organism>